<reference evidence="1 2" key="1">
    <citation type="submission" date="2020-04" db="EMBL/GenBank/DDBJ databases">
        <title>Paraburkholderia sp. RP-4-7 isolated from soil.</title>
        <authorList>
            <person name="Dahal R.H."/>
        </authorList>
    </citation>
    <scope>NUCLEOTIDE SEQUENCE [LARGE SCALE GENOMIC DNA]</scope>
    <source>
        <strain evidence="1 2">RP-4-7</strain>
    </source>
</reference>
<organism evidence="1 2">
    <name type="scientific">Paraburkholderia polaris</name>
    <dbReference type="NCBI Taxonomy" id="2728848"/>
    <lineage>
        <taxon>Bacteria</taxon>
        <taxon>Pseudomonadati</taxon>
        <taxon>Pseudomonadota</taxon>
        <taxon>Betaproteobacteria</taxon>
        <taxon>Burkholderiales</taxon>
        <taxon>Burkholderiaceae</taxon>
        <taxon>Paraburkholderia</taxon>
    </lineage>
</organism>
<evidence type="ECO:0000313" key="2">
    <source>
        <dbReference type="Proteomes" id="UP000544134"/>
    </source>
</evidence>
<dbReference type="AlphaFoldDB" id="A0A848IGI7"/>
<comment type="caution">
    <text evidence="1">The sequence shown here is derived from an EMBL/GenBank/DDBJ whole genome shotgun (WGS) entry which is preliminary data.</text>
</comment>
<proteinExistence type="predicted"/>
<dbReference type="InterPro" id="IPR025427">
    <property type="entry name" value="DUF4160"/>
</dbReference>
<accession>A0A848IGI7</accession>
<keyword evidence="2" id="KW-1185">Reference proteome</keyword>
<protein>
    <submittedName>
        <fullName evidence="1">DUF4160 domain-containing protein</fullName>
    </submittedName>
</protein>
<sequence>MPIIARIEGLIVVIYPHDHAPPHVHVLGPDGEIIFILNCPDGPVSIRDGSRVFRTRSAPAGKTH</sequence>
<name>A0A848IGI7_9BURK</name>
<dbReference type="Pfam" id="PF13711">
    <property type="entry name" value="DUF4160"/>
    <property type="match status" value="1"/>
</dbReference>
<gene>
    <name evidence="1" type="ORF">HHL24_20320</name>
</gene>
<dbReference type="Proteomes" id="UP000544134">
    <property type="component" value="Unassembled WGS sequence"/>
</dbReference>
<dbReference type="EMBL" id="JABBGJ010000021">
    <property type="protein sequence ID" value="NMM00273.1"/>
    <property type="molecule type" value="Genomic_DNA"/>
</dbReference>
<evidence type="ECO:0000313" key="1">
    <source>
        <dbReference type="EMBL" id="NMM00273.1"/>
    </source>
</evidence>